<gene>
    <name evidence="2" type="ORF">EDD28_1379</name>
</gene>
<dbReference type="OrthoDB" id="9793623at2"/>
<evidence type="ECO:0000313" key="3">
    <source>
        <dbReference type="Proteomes" id="UP000275356"/>
    </source>
</evidence>
<organism evidence="2 3">
    <name type="scientific">Salana multivorans</name>
    <dbReference type="NCBI Taxonomy" id="120377"/>
    <lineage>
        <taxon>Bacteria</taxon>
        <taxon>Bacillati</taxon>
        <taxon>Actinomycetota</taxon>
        <taxon>Actinomycetes</taxon>
        <taxon>Micrococcales</taxon>
        <taxon>Beutenbergiaceae</taxon>
        <taxon>Salana</taxon>
    </lineage>
</organism>
<dbReference type="GO" id="GO:0006950">
    <property type="term" value="P:response to stress"/>
    <property type="evidence" value="ECO:0007669"/>
    <property type="project" value="UniProtKB-ARBA"/>
</dbReference>
<accession>A0A3N2DAV9</accession>
<reference evidence="2 3" key="1">
    <citation type="submission" date="2018-11" db="EMBL/GenBank/DDBJ databases">
        <title>Sequencing the genomes of 1000 actinobacteria strains.</title>
        <authorList>
            <person name="Klenk H.-P."/>
        </authorList>
    </citation>
    <scope>NUCLEOTIDE SEQUENCE [LARGE SCALE GENOMIC DNA]</scope>
    <source>
        <strain evidence="2 3">DSM 13521</strain>
    </source>
</reference>
<dbReference type="EMBL" id="RKHQ01000001">
    <property type="protein sequence ID" value="ROR96788.1"/>
    <property type="molecule type" value="Genomic_DNA"/>
</dbReference>
<proteinExistence type="predicted"/>
<comment type="caution">
    <text evidence="2">The sequence shown here is derived from an EMBL/GenBank/DDBJ whole genome shotgun (WGS) entry which is preliminary data.</text>
</comment>
<sequence length="189" mass="20675">MELFEVRRMAVELLARHGLGGWRVTFDRAKTRAGRCSFSTHEISLSAPLMRLQEYPEVRDTILHEIAHALVGPAHGHDEAWRTTAQRIGASGDRVLRTDALPVQDWVGTCRAGHRVARHRRPIRPMLCETCARAGQGAVSGGGGATSAMDAMLVWRYKGRPVPMTPAYRAAEAAMRARATSNAPGQRGA</sequence>
<evidence type="ECO:0000313" key="2">
    <source>
        <dbReference type="EMBL" id="ROR96788.1"/>
    </source>
</evidence>
<dbReference type="SMART" id="SM00731">
    <property type="entry name" value="SprT"/>
    <property type="match status" value="1"/>
</dbReference>
<dbReference type="AlphaFoldDB" id="A0A3N2DAV9"/>
<dbReference type="Pfam" id="PF10263">
    <property type="entry name" value="SprT-like"/>
    <property type="match status" value="1"/>
</dbReference>
<dbReference type="InterPro" id="IPR006640">
    <property type="entry name" value="SprT-like_domain"/>
</dbReference>
<dbReference type="Proteomes" id="UP000275356">
    <property type="component" value="Unassembled WGS sequence"/>
</dbReference>
<protein>
    <submittedName>
        <fullName evidence="2">SprT-like family protein</fullName>
    </submittedName>
</protein>
<keyword evidence="3" id="KW-1185">Reference proteome</keyword>
<dbReference type="Gene3D" id="3.30.2010.10">
    <property type="entry name" value="Metalloproteases ('zincins'), catalytic domain"/>
    <property type="match status" value="1"/>
</dbReference>
<feature type="domain" description="SprT-like" evidence="1">
    <location>
        <begin position="1"/>
        <end position="138"/>
    </location>
</feature>
<dbReference type="RefSeq" id="WP_123738921.1">
    <property type="nucleotide sequence ID" value="NZ_CALFQU010000029.1"/>
</dbReference>
<evidence type="ECO:0000259" key="1">
    <source>
        <dbReference type="SMART" id="SM00731"/>
    </source>
</evidence>
<name>A0A3N2DAV9_9MICO</name>